<dbReference type="SUPFAM" id="SSF56349">
    <property type="entry name" value="DNA breaking-rejoining enzymes"/>
    <property type="match status" value="1"/>
</dbReference>
<dbReference type="InterPro" id="IPR002104">
    <property type="entry name" value="Integrase_catalytic"/>
</dbReference>
<evidence type="ECO:0000259" key="5">
    <source>
        <dbReference type="PROSITE" id="PS51898"/>
    </source>
</evidence>
<dbReference type="Pfam" id="PF00589">
    <property type="entry name" value="Phage_integrase"/>
    <property type="match status" value="1"/>
</dbReference>
<evidence type="ECO:0000256" key="3">
    <source>
        <dbReference type="ARBA" id="ARBA00023125"/>
    </source>
</evidence>
<reference evidence="6 7" key="1">
    <citation type="submission" date="2009-02" db="EMBL/GenBank/DDBJ databases">
        <title>The Genome Sequence of Fusobacterium sp. 3_1_5R.</title>
        <authorList>
            <consortium name="The Broad Institute Genome Sequencing Platform"/>
            <person name="Ward D."/>
            <person name="Young S.K."/>
            <person name="Kodira C.D."/>
            <person name="Zeng Q."/>
            <person name="Koehrsen M."/>
            <person name="Alvarado L."/>
            <person name="Berlin A."/>
            <person name="Borenstein D."/>
            <person name="Chen Z."/>
            <person name="Engels R."/>
            <person name="Freedman E."/>
            <person name="Gellesch M."/>
            <person name="Goldberg J."/>
            <person name="Griggs A."/>
            <person name="Gujja S."/>
            <person name="Heiman D."/>
            <person name="Hepburn T."/>
            <person name="Howarth C."/>
            <person name="Jen D."/>
            <person name="Larson L."/>
            <person name="Lewis B."/>
            <person name="Mehta T."/>
            <person name="Park D."/>
            <person name="Pearson M."/>
            <person name="Roberts A."/>
            <person name="Saif S."/>
            <person name="Shea T."/>
            <person name="Shenoy N."/>
            <person name="Sisk P."/>
            <person name="Stolte C."/>
            <person name="Sykes S."/>
            <person name="Walk T."/>
            <person name="White J."/>
            <person name="Yandava C."/>
            <person name="Allen-Vercoe E."/>
            <person name="Strauss J."/>
            <person name="Ambrose C."/>
            <person name="Lander E."/>
            <person name="Nusbaum C."/>
            <person name="Galagan J."/>
            <person name="Birren B."/>
        </authorList>
    </citation>
    <scope>NUCLEOTIDE SEQUENCE [LARGE SCALE GENOMIC DNA]</scope>
    <source>
        <strain evidence="6 7">3_1_5R</strain>
    </source>
</reference>
<dbReference type="CDD" id="cd01189">
    <property type="entry name" value="INT_ICEBs1_C_like"/>
    <property type="match status" value="1"/>
</dbReference>
<dbReference type="InterPro" id="IPR011010">
    <property type="entry name" value="DNA_brk_join_enz"/>
</dbReference>
<dbReference type="GO" id="GO:0003677">
    <property type="term" value="F:DNA binding"/>
    <property type="evidence" value="ECO:0007669"/>
    <property type="project" value="UniProtKB-KW"/>
</dbReference>
<evidence type="ECO:0000256" key="4">
    <source>
        <dbReference type="ARBA" id="ARBA00023172"/>
    </source>
</evidence>
<dbReference type="PANTHER" id="PTHR30349">
    <property type="entry name" value="PHAGE INTEGRASE-RELATED"/>
    <property type="match status" value="1"/>
</dbReference>
<gene>
    <name evidence="6" type="ORF">FSBG_01590</name>
</gene>
<evidence type="ECO:0000313" key="7">
    <source>
        <dbReference type="Proteomes" id="UP000002975"/>
    </source>
</evidence>
<dbReference type="Proteomes" id="UP000002975">
    <property type="component" value="Unassembled WGS sequence"/>
</dbReference>
<keyword evidence="4" id="KW-0233">DNA recombination</keyword>
<evidence type="ECO:0000313" key="6">
    <source>
        <dbReference type="EMBL" id="EFS22093.1"/>
    </source>
</evidence>
<dbReference type="GO" id="GO:0015074">
    <property type="term" value="P:DNA integration"/>
    <property type="evidence" value="ECO:0007669"/>
    <property type="project" value="UniProtKB-KW"/>
</dbReference>
<dbReference type="PANTHER" id="PTHR30349:SF64">
    <property type="entry name" value="PROPHAGE INTEGRASE INTD-RELATED"/>
    <property type="match status" value="1"/>
</dbReference>
<dbReference type="InterPro" id="IPR013762">
    <property type="entry name" value="Integrase-like_cat_sf"/>
</dbReference>
<evidence type="ECO:0000256" key="1">
    <source>
        <dbReference type="ARBA" id="ARBA00008857"/>
    </source>
</evidence>
<proteinExistence type="inferred from homology"/>
<dbReference type="BioCyc" id="FSP469605-HMP:GTSP-1633-MONOMER"/>
<accession>E5BHX0</accession>
<keyword evidence="7" id="KW-1185">Reference proteome</keyword>
<keyword evidence="3" id="KW-0238">DNA-binding</keyword>
<comment type="similarity">
    <text evidence="1">Belongs to the 'phage' integrase family.</text>
</comment>
<dbReference type="GO" id="GO:0006310">
    <property type="term" value="P:DNA recombination"/>
    <property type="evidence" value="ECO:0007669"/>
    <property type="project" value="UniProtKB-KW"/>
</dbReference>
<dbReference type="HOGENOM" id="CLU_027562_17_1_0"/>
<sequence>MPVRRNKGEGSITTTTRNGKTYYKASVTIGYDMDGKQIRKSFGSFRKSIVVDKINTVKYEVKNDLLEKQGDIKFGKLFLSWIQDFKKVEVSGNTFAEYEVCYRLRILPYLLANAKANEITLPFLQKYFNSLQNEWSVNVIRKTYVKINACLNFALIQGFINRNPAKGIKLPKQEKSTKYKVFTKEEQDLILQTLNLRNIVDTAIYFDFYTGLRLGELLGLKWEDLDGRLLSIKRQYQKNIEIAEQRKTTYVLKKLKTIHSYRCMTLPNKIVNLLSNMERTSEFIFPGIDGQPLEVKKLPRRLAAICKKLNIPHRSFHSIRHSFATRLFEKNVQIKTVQELMGHSEIATTMDIYTHVMPQTKEEAANILDSI</sequence>
<evidence type="ECO:0000256" key="2">
    <source>
        <dbReference type="ARBA" id="ARBA00022908"/>
    </source>
</evidence>
<dbReference type="InterPro" id="IPR004107">
    <property type="entry name" value="Integrase_SAM-like_N"/>
</dbReference>
<dbReference type="PROSITE" id="PS51898">
    <property type="entry name" value="TYR_RECOMBINASE"/>
    <property type="match status" value="1"/>
</dbReference>
<dbReference type="InterPro" id="IPR010998">
    <property type="entry name" value="Integrase_recombinase_N"/>
</dbReference>
<dbReference type="InterPro" id="IPR050090">
    <property type="entry name" value="Tyrosine_recombinase_XerCD"/>
</dbReference>
<dbReference type="OrthoDB" id="9785687at2"/>
<dbReference type="AlphaFoldDB" id="E5BHX0"/>
<protein>
    <submittedName>
        <fullName evidence="6">Site-specific recombinase, phage integrase family</fullName>
    </submittedName>
</protein>
<dbReference type="Gene3D" id="1.10.443.10">
    <property type="entry name" value="Intergrase catalytic core"/>
    <property type="match status" value="1"/>
</dbReference>
<name>E5BHX0_9FUSO</name>
<organism evidence="6 7">
    <name type="scientific">Fusobacterium gonidiaformans 3-1-5R</name>
    <dbReference type="NCBI Taxonomy" id="469605"/>
    <lineage>
        <taxon>Bacteria</taxon>
        <taxon>Fusobacteriati</taxon>
        <taxon>Fusobacteriota</taxon>
        <taxon>Fusobacteriia</taxon>
        <taxon>Fusobacteriales</taxon>
        <taxon>Fusobacteriaceae</taxon>
        <taxon>Fusobacterium</taxon>
    </lineage>
</organism>
<feature type="domain" description="Tyr recombinase" evidence="5">
    <location>
        <begin position="177"/>
        <end position="366"/>
    </location>
</feature>
<dbReference type="RefSeq" id="WP_008802154.1">
    <property type="nucleotide sequence ID" value="NZ_GG657974.1"/>
</dbReference>
<dbReference type="Pfam" id="PF14659">
    <property type="entry name" value="Phage_int_SAM_3"/>
    <property type="match status" value="1"/>
</dbReference>
<keyword evidence="2" id="KW-0229">DNA integration</keyword>
<dbReference type="EMBL" id="GG657974">
    <property type="protein sequence ID" value="EFS22093.1"/>
    <property type="molecule type" value="Genomic_DNA"/>
</dbReference>
<dbReference type="Gene3D" id="1.10.150.130">
    <property type="match status" value="1"/>
</dbReference>